<reference evidence="3 4" key="1">
    <citation type="submission" date="2019-06" db="EMBL/GenBank/DDBJ databases">
        <title>Draft genome sequence of Miniimonas arenae KCTC 19750T isolated from sea sand.</title>
        <authorList>
            <person name="Park S.-J."/>
        </authorList>
    </citation>
    <scope>NUCLEOTIDE SEQUENCE [LARGE SCALE GENOMIC DNA]</scope>
    <source>
        <strain evidence="3 4">KCTC 19750</strain>
    </source>
</reference>
<evidence type="ECO:0000256" key="2">
    <source>
        <dbReference type="SAM" id="Phobius"/>
    </source>
</evidence>
<feature type="transmembrane region" description="Helical" evidence="2">
    <location>
        <begin position="88"/>
        <end position="107"/>
    </location>
</feature>
<dbReference type="RefSeq" id="WP_139985592.1">
    <property type="nucleotide sequence ID" value="NZ_DAMDJA010000066.1"/>
</dbReference>
<evidence type="ECO:0000313" key="3">
    <source>
        <dbReference type="EMBL" id="TNU77030.1"/>
    </source>
</evidence>
<feature type="transmembrane region" description="Helical" evidence="2">
    <location>
        <begin position="152"/>
        <end position="169"/>
    </location>
</feature>
<accession>A0A5C5BGV9</accession>
<dbReference type="OrthoDB" id="5966662at2"/>
<feature type="region of interest" description="Disordered" evidence="1">
    <location>
        <begin position="1"/>
        <end position="33"/>
    </location>
</feature>
<keyword evidence="4" id="KW-1185">Reference proteome</keyword>
<keyword evidence="2" id="KW-1133">Transmembrane helix</keyword>
<proteinExistence type="predicted"/>
<dbReference type="AlphaFoldDB" id="A0A5C5BGV9"/>
<name>A0A5C5BGV9_9MICO</name>
<keyword evidence="2" id="KW-0472">Membrane</keyword>
<feature type="compositionally biased region" description="Low complexity" evidence="1">
    <location>
        <begin position="22"/>
        <end position="33"/>
    </location>
</feature>
<feature type="transmembrane region" description="Helical" evidence="2">
    <location>
        <begin position="119"/>
        <end position="140"/>
    </location>
</feature>
<keyword evidence="2" id="KW-0812">Transmembrane</keyword>
<dbReference type="Proteomes" id="UP000313849">
    <property type="component" value="Unassembled WGS sequence"/>
</dbReference>
<feature type="transmembrane region" description="Helical" evidence="2">
    <location>
        <begin position="57"/>
        <end position="76"/>
    </location>
</feature>
<dbReference type="Pfam" id="PF10825">
    <property type="entry name" value="DUF2752"/>
    <property type="match status" value="1"/>
</dbReference>
<dbReference type="InterPro" id="IPR021215">
    <property type="entry name" value="DUF2752"/>
</dbReference>
<sequence>MTDTRPGRGGPARTAASAGRVGPSPDGASLAAGAGPAGAAATVRPAQVAARDSGRSWSLPTTIAALAVGGGVLLVLRSPHVAGSYGFCPSLLLGIACPGCGGMRATADLLHGDVASAWSYNPLVVVGLPLVLALTARWFADARADRPPWSPPAWLAWVGLGLVLAFWVLRNVPALTPYLGPLAVP</sequence>
<gene>
    <name evidence="3" type="ORF">FH969_01405</name>
</gene>
<protein>
    <submittedName>
        <fullName evidence="3">DUF2752 domain-containing protein</fullName>
    </submittedName>
</protein>
<evidence type="ECO:0000256" key="1">
    <source>
        <dbReference type="SAM" id="MobiDB-lite"/>
    </source>
</evidence>
<dbReference type="EMBL" id="VENP01000002">
    <property type="protein sequence ID" value="TNU77030.1"/>
    <property type="molecule type" value="Genomic_DNA"/>
</dbReference>
<evidence type="ECO:0000313" key="4">
    <source>
        <dbReference type="Proteomes" id="UP000313849"/>
    </source>
</evidence>
<comment type="caution">
    <text evidence="3">The sequence shown here is derived from an EMBL/GenBank/DDBJ whole genome shotgun (WGS) entry which is preliminary data.</text>
</comment>
<organism evidence="3 4">
    <name type="scientific">Miniimonas arenae</name>
    <dbReference type="NCBI Taxonomy" id="676201"/>
    <lineage>
        <taxon>Bacteria</taxon>
        <taxon>Bacillati</taxon>
        <taxon>Actinomycetota</taxon>
        <taxon>Actinomycetes</taxon>
        <taxon>Micrococcales</taxon>
        <taxon>Beutenbergiaceae</taxon>
        <taxon>Miniimonas</taxon>
    </lineage>
</organism>